<dbReference type="RefSeq" id="WP_378985123.1">
    <property type="nucleotide sequence ID" value="NZ_JBHSBW010000011.1"/>
</dbReference>
<dbReference type="EMBL" id="JBHSBW010000011">
    <property type="protein sequence ID" value="MFC4211754.1"/>
    <property type="molecule type" value="Genomic_DNA"/>
</dbReference>
<name>A0ABV8PC01_9SPHI</name>
<keyword evidence="3" id="KW-1185">Reference proteome</keyword>
<evidence type="ECO:0000313" key="3">
    <source>
        <dbReference type="Proteomes" id="UP001595789"/>
    </source>
</evidence>
<dbReference type="InterPro" id="IPR036188">
    <property type="entry name" value="FAD/NAD-bd_sf"/>
</dbReference>
<sequence>MKRLFLLYAFLFPFIIQAQTLKTDVLIIGSGDAALASGIQSYKSGVKTLILTQSTGFSSQKSAVKQSIAVQNLFKTLAAWEVKKLNKPIEQTSKSKAKNTKKPIDSAAFLDVVNNVKYTEIKRSGNGWALNLSDGLDIKAKILVLAHEPAKLVAALKINELAPAKTEVLNYNDNLYRTTISRLNTTESRYLSLYNLLIPNQENLLFIPPGNVEIGQAAGATAAYSAFFDTKTSLSNLKRIQGELLSYKLALMPFEDVKAADSNWLALQKVGITGILKADIKNGKAFFNPELEVTYDEIKQPIKDYYYKAQIWFDDNKNIPINLVNTITLVCYVGNKAIDATTNEIEKKWKKNYKFSSKYDLKKVLTRREFSVIINEYLKPFDEVNVDKTGRVIR</sequence>
<keyword evidence="1" id="KW-0732">Signal</keyword>
<evidence type="ECO:0000256" key="1">
    <source>
        <dbReference type="SAM" id="SignalP"/>
    </source>
</evidence>
<comment type="caution">
    <text evidence="2">The sequence shown here is derived from an EMBL/GenBank/DDBJ whole genome shotgun (WGS) entry which is preliminary data.</text>
</comment>
<feature type="signal peptide" evidence="1">
    <location>
        <begin position="1"/>
        <end position="18"/>
    </location>
</feature>
<accession>A0ABV8PC01</accession>
<evidence type="ECO:0008006" key="4">
    <source>
        <dbReference type="Google" id="ProtNLM"/>
    </source>
</evidence>
<dbReference type="SUPFAM" id="SSF51905">
    <property type="entry name" value="FAD/NAD(P)-binding domain"/>
    <property type="match status" value="1"/>
</dbReference>
<evidence type="ECO:0000313" key="2">
    <source>
        <dbReference type="EMBL" id="MFC4211754.1"/>
    </source>
</evidence>
<dbReference type="Gene3D" id="3.50.50.60">
    <property type="entry name" value="FAD/NAD(P)-binding domain"/>
    <property type="match status" value="1"/>
</dbReference>
<reference evidence="3" key="1">
    <citation type="journal article" date="2019" name="Int. J. Syst. Evol. Microbiol.">
        <title>The Global Catalogue of Microorganisms (GCM) 10K type strain sequencing project: providing services to taxonomists for standard genome sequencing and annotation.</title>
        <authorList>
            <consortium name="The Broad Institute Genomics Platform"/>
            <consortium name="The Broad Institute Genome Sequencing Center for Infectious Disease"/>
            <person name="Wu L."/>
            <person name="Ma J."/>
        </authorList>
    </citation>
    <scope>NUCLEOTIDE SEQUENCE [LARGE SCALE GENOMIC DNA]</scope>
    <source>
        <strain evidence="3">CCM 8691</strain>
    </source>
</reference>
<dbReference type="Proteomes" id="UP001595789">
    <property type="component" value="Unassembled WGS sequence"/>
</dbReference>
<gene>
    <name evidence="2" type="ORF">ACFOWA_11210</name>
</gene>
<proteinExistence type="predicted"/>
<feature type="chain" id="PRO_5045180565" description="FAD dependent oxidoreductase" evidence="1">
    <location>
        <begin position="19"/>
        <end position="394"/>
    </location>
</feature>
<protein>
    <recommendedName>
        <fullName evidence="4">FAD dependent oxidoreductase</fullName>
    </recommendedName>
</protein>
<organism evidence="2 3">
    <name type="scientific">Pedobacter lithocola</name>
    <dbReference type="NCBI Taxonomy" id="1908239"/>
    <lineage>
        <taxon>Bacteria</taxon>
        <taxon>Pseudomonadati</taxon>
        <taxon>Bacteroidota</taxon>
        <taxon>Sphingobacteriia</taxon>
        <taxon>Sphingobacteriales</taxon>
        <taxon>Sphingobacteriaceae</taxon>
        <taxon>Pedobacter</taxon>
    </lineage>
</organism>